<dbReference type="AlphaFoldDB" id="A0A0S2I0X8"/>
<dbReference type="InterPro" id="IPR014729">
    <property type="entry name" value="Rossmann-like_a/b/a_fold"/>
</dbReference>
<feature type="repeat" description="TPR" evidence="2">
    <location>
        <begin position="298"/>
        <end position="331"/>
    </location>
</feature>
<dbReference type="InterPro" id="IPR006015">
    <property type="entry name" value="Universal_stress_UspA"/>
</dbReference>
<dbReference type="Gene3D" id="3.40.50.620">
    <property type="entry name" value="HUPs"/>
    <property type="match status" value="2"/>
</dbReference>
<dbReference type="PROSITE" id="PS50005">
    <property type="entry name" value="TPR"/>
    <property type="match status" value="1"/>
</dbReference>
<evidence type="ECO:0000256" key="1">
    <source>
        <dbReference type="ARBA" id="ARBA00008791"/>
    </source>
</evidence>
<dbReference type="InterPro" id="IPR006016">
    <property type="entry name" value="UspA"/>
</dbReference>
<proteinExistence type="inferred from homology"/>
<dbReference type="EMBL" id="CP013118">
    <property type="protein sequence ID" value="ALO15940.1"/>
    <property type="molecule type" value="Genomic_DNA"/>
</dbReference>
<dbReference type="InterPro" id="IPR019734">
    <property type="entry name" value="TPR_rpt"/>
</dbReference>
<dbReference type="PRINTS" id="PR01438">
    <property type="entry name" value="UNVRSLSTRESS"/>
</dbReference>
<dbReference type="KEGG" id="blq:L21SP5_02308"/>
<dbReference type="SMART" id="SM00028">
    <property type="entry name" value="TPR"/>
    <property type="match status" value="1"/>
</dbReference>
<dbReference type="Proteomes" id="UP000064893">
    <property type="component" value="Chromosome"/>
</dbReference>
<dbReference type="PANTHER" id="PTHR46268">
    <property type="entry name" value="STRESS RESPONSE PROTEIN NHAX"/>
    <property type="match status" value="1"/>
</dbReference>
<dbReference type="PANTHER" id="PTHR46268:SF6">
    <property type="entry name" value="UNIVERSAL STRESS PROTEIN UP12"/>
    <property type="match status" value="1"/>
</dbReference>
<feature type="domain" description="UspA" evidence="3">
    <location>
        <begin position="5"/>
        <end position="136"/>
    </location>
</feature>
<evidence type="ECO:0000313" key="4">
    <source>
        <dbReference type="EMBL" id="ALO15940.1"/>
    </source>
</evidence>
<protein>
    <submittedName>
        <fullName evidence="4">Universal stress protein E</fullName>
    </submittedName>
</protein>
<dbReference type="Gene3D" id="1.25.40.10">
    <property type="entry name" value="Tetratricopeptide repeat domain"/>
    <property type="match status" value="1"/>
</dbReference>
<name>A0A0S2I0X8_9BACT</name>
<gene>
    <name evidence="4" type="primary">uspE</name>
    <name evidence="4" type="ORF">L21SP5_02308</name>
</gene>
<evidence type="ECO:0000259" key="3">
    <source>
        <dbReference type="Pfam" id="PF00582"/>
    </source>
</evidence>
<keyword evidence="5" id="KW-1185">Reference proteome</keyword>
<evidence type="ECO:0000256" key="2">
    <source>
        <dbReference type="PROSITE-ProRule" id="PRU00339"/>
    </source>
</evidence>
<sequence>MKLLKNILATVDFSPLSNKVIENAILFAQEFNSQVSLIHVIEDDDLSPNMKTVVKENYAKKLQEYANKVKSEGVTVNKTIIEFGAPFERIIQEAQNEDYNVIIAGAREASKGDSYKLGTTTEKLIRKNQIPLLVIKNRGIDHIKKIVCPVDFSDAAQRALKNAITLAEHFNAELYILNVFKPIDIFSKRFEVDNAAENKRLKATQEKDFASFLDKFQLKSIKHKIEMREGNPHQEILQFIEENKIDLLLMGTTGKSNLSRILMGSITEKVTREVPCNFITTKARDITDSYFESNLKSIESILNAARVLYKNKNYEKALEKYTMALKEYPDNIPVIIGLMETHKALGNDNKVTHFRSYAKEIVKRIWGDEYLEKFNL</sequence>
<reference evidence="4 5" key="1">
    <citation type="submission" date="2015-11" db="EMBL/GenBank/DDBJ databases">
        <title>Description and complete genome sequence of a novel strain predominating in hypersaline microbial mats and representing a new family of the Bacteriodetes phylum.</title>
        <authorList>
            <person name="Spring S."/>
            <person name="Bunk B."/>
            <person name="Sproer C."/>
            <person name="Klenk H.-P."/>
        </authorList>
    </citation>
    <scope>NUCLEOTIDE SEQUENCE [LARGE SCALE GENOMIC DNA]</scope>
    <source>
        <strain evidence="4 5">L21-Spi-D4</strain>
    </source>
</reference>
<dbReference type="Pfam" id="PF00582">
    <property type="entry name" value="Usp"/>
    <property type="match status" value="2"/>
</dbReference>
<accession>A0A0S2I0X8</accession>
<dbReference type="OrthoDB" id="9788959at2"/>
<dbReference type="STRING" id="1307839.L21SP5_02308"/>
<organism evidence="4 5">
    <name type="scientific">Salinivirga cyanobacteriivorans</name>
    <dbReference type="NCBI Taxonomy" id="1307839"/>
    <lineage>
        <taxon>Bacteria</taxon>
        <taxon>Pseudomonadati</taxon>
        <taxon>Bacteroidota</taxon>
        <taxon>Bacteroidia</taxon>
        <taxon>Bacteroidales</taxon>
        <taxon>Salinivirgaceae</taxon>
        <taxon>Salinivirga</taxon>
    </lineage>
</organism>
<keyword evidence="2" id="KW-0802">TPR repeat</keyword>
<dbReference type="RefSeq" id="WP_057953357.1">
    <property type="nucleotide sequence ID" value="NZ_CP013118.1"/>
</dbReference>
<dbReference type="CDD" id="cd00293">
    <property type="entry name" value="USP-like"/>
    <property type="match status" value="2"/>
</dbReference>
<evidence type="ECO:0000313" key="5">
    <source>
        <dbReference type="Proteomes" id="UP000064893"/>
    </source>
</evidence>
<comment type="similarity">
    <text evidence="1">Belongs to the universal stress protein A family.</text>
</comment>
<dbReference type="InterPro" id="IPR011990">
    <property type="entry name" value="TPR-like_helical_dom_sf"/>
</dbReference>
<dbReference type="SUPFAM" id="SSF48452">
    <property type="entry name" value="TPR-like"/>
    <property type="match status" value="1"/>
</dbReference>
<feature type="domain" description="UspA" evidence="3">
    <location>
        <begin position="143"/>
        <end position="278"/>
    </location>
</feature>
<dbReference type="SUPFAM" id="SSF52402">
    <property type="entry name" value="Adenine nucleotide alpha hydrolases-like"/>
    <property type="match status" value="2"/>
</dbReference>